<dbReference type="GO" id="GO:0016853">
    <property type="term" value="F:isomerase activity"/>
    <property type="evidence" value="ECO:0007669"/>
    <property type="project" value="UniProtKB-KW"/>
</dbReference>
<dbReference type="OrthoDB" id="75169at2759"/>
<comment type="similarity">
    <text evidence="1">Belongs to the PhzF family.</text>
</comment>
<dbReference type="RefSeq" id="XP_046116419.1">
    <property type="nucleotide sequence ID" value="XM_046258311.1"/>
</dbReference>
<keyword evidence="2" id="KW-0413">Isomerase</keyword>
<dbReference type="AlphaFoldDB" id="A0A9P8CMY2"/>
<keyword evidence="4" id="KW-1185">Reference proteome</keyword>
<evidence type="ECO:0000313" key="4">
    <source>
        <dbReference type="Proteomes" id="UP000887229"/>
    </source>
</evidence>
<dbReference type="Proteomes" id="UP000887229">
    <property type="component" value="Unassembled WGS sequence"/>
</dbReference>
<dbReference type="GO" id="GO:0005737">
    <property type="term" value="C:cytoplasm"/>
    <property type="evidence" value="ECO:0007669"/>
    <property type="project" value="TreeGrafter"/>
</dbReference>
<evidence type="ECO:0000313" key="3">
    <source>
        <dbReference type="EMBL" id="KAG9252495.1"/>
    </source>
</evidence>
<organism evidence="3 4">
    <name type="scientific">Emericellopsis atlantica</name>
    <dbReference type="NCBI Taxonomy" id="2614577"/>
    <lineage>
        <taxon>Eukaryota</taxon>
        <taxon>Fungi</taxon>
        <taxon>Dikarya</taxon>
        <taxon>Ascomycota</taxon>
        <taxon>Pezizomycotina</taxon>
        <taxon>Sordariomycetes</taxon>
        <taxon>Hypocreomycetidae</taxon>
        <taxon>Hypocreales</taxon>
        <taxon>Bionectriaceae</taxon>
        <taxon>Emericellopsis</taxon>
    </lineage>
</organism>
<dbReference type="PANTHER" id="PTHR13774:SF17">
    <property type="entry name" value="PHENAZINE BIOSYNTHESIS-LIKE DOMAIN-CONTAINING PROTEIN"/>
    <property type="match status" value="1"/>
</dbReference>
<gene>
    <name evidence="3" type="ORF">F5Z01DRAFT_231805</name>
</gene>
<dbReference type="PANTHER" id="PTHR13774">
    <property type="entry name" value="PHENAZINE BIOSYNTHESIS PROTEIN"/>
    <property type="match status" value="1"/>
</dbReference>
<dbReference type="Pfam" id="PF02567">
    <property type="entry name" value="PhzC-PhzF"/>
    <property type="match status" value="1"/>
</dbReference>
<dbReference type="GeneID" id="70289214"/>
<dbReference type="PIRSF" id="PIRSF016184">
    <property type="entry name" value="PhzC_PhzF"/>
    <property type="match status" value="1"/>
</dbReference>
<dbReference type="Gene3D" id="3.10.310.10">
    <property type="entry name" value="Diaminopimelate Epimerase, Chain A, domain 1"/>
    <property type="match status" value="2"/>
</dbReference>
<dbReference type="InterPro" id="IPR003719">
    <property type="entry name" value="Phenazine_PhzF-like"/>
</dbReference>
<reference evidence="3" key="1">
    <citation type="journal article" date="2021" name="IMA Fungus">
        <title>Genomic characterization of three marine fungi, including Emericellopsis atlantica sp. nov. with signatures of a generalist lifestyle and marine biomass degradation.</title>
        <authorList>
            <person name="Hagestad O.C."/>
            <person name="Hou L."/>
            <person name="Andersen J.H."/>
            <person name="Hansen E.H."/>
            <person name="Altermark B."/>
            <person name="Li C."/>
            <person name="Kuhnert E."/>
            <person name="Cox R.J."/>
            <person name="Crous P.W."/>
            <person name="Spatafora J.W."/>
            <person name="Lail K."/>
            <person name="Amirebrahimi M."/>
            <person name="Lipzen A."/>
            <person name="Pangilinan J."/>
            <person name="Andreopoulos W."/>
            <person name="Hayes R.D."/>
            <person name="Ng V."/>
            <person name="Grigoriev I.V."/>
            <person name="Jackson S.A."/>
            <person name="Sutton T.D.S."/>
            <person name="Dobson A.D.W."/>
            <person name="Rama T."/>
        </authorList>
    </citation>
    <scope>NUCLEOTIDE SEQUENCE</scope>
    <source>
        <strain evidence="3">TS7</strain>
    </source>
</reference>
<protein>
    <submittedName>
        <fullName evidence="3">Uncharacterized protein</fullName>
    </submittedName>
</protein>
<sequence>MAPITATVYNAFSSPSAQGNPAAVIVLDSPDEGAAVVQDGQDFPCALYPPDAQLQAISTQINLPMTAFVLPLPGGSCADYAVRWFNVTNEGPLCGHATLAMSEHLFNTVANPPPTFRYLTRFHGVISASQHQNPLGDGKLVGIEFPELTNIPAVPKGSETWEELRRLFEEATSSLWQGHGEPLGVYKQDQFLLIEFSPELDLAGVQMEPQKLSSLHSYAYIFQISAQPSEQIHSRVMHCFPGHADEDIATGSAHRAIIPHALGNPETRARLDKYHPQHEGDALRVAQQSPKGGELVVQWLREEKSVRIMGRVDSVGEKTVEASVN</sequence>
<evidence type="ECO:0000256" key="2">
    <source>
        <dbReference type="ARBA" id="ARBA00023235"/>
    </source>
</evidence>
<dbReference type="SUPFAM" id="SSF54506">
    <property type="entry name" value="Diaminopimelate epimerase-like"/>
    <property type="match status" value="1"/>
</dbReference>
<accession>A0A9P8CMY2</accession>
<comment type="caution">
    <text evidence="3">The sequence shown here is derived from an EMBL/GenBank/DDBJ whole genome shotgun (WGS) entry which is preliminary data.</text>
</comment>
<dbReference type="EMBL" id="MU251262">
    <property type="protein sequence ID" value="KAG9252495.1"/>
    <property type="molecule type" value="Genomic_DNA"/>
</dbReference>
<name>A0A9P8CMY2_9HYPO</name>
<evidence type="ECO:0000256" key="1">
    <source>
        <dbReference type="ARBA" id="ARBA00008270"/>
    </source>
</evidence>
<proteinExistence type="inferred from homology"/>